<protein>
    <recommendedName>
        <fullName evidence="3">Tubby C-terminal-like domain-containing protein</fullName>
    </recommendedName>
</protein>
<proteinExistence type="predicted"/>
<dbReference type="AlphaFoldDB" id="A0A550C350"/>
<evidence type="ECO:0000313" key="2">
    <source>
        <dbReference type="Proteomes" id="UP000320762"/>
    </source>
</evidence>
<accession>A0A550C350</accession>
<gene>
    <name evidence="1" type="ORF">BD626DRAFT_157242</name>
</gene>
<dbReference type="EMBL" id="VDMD01000029">
    <property type="protein sequence ID" value="TRM59235.1"/>
    <property type="molecule type" value="Genomic_DNA"/>
</dbReference>
<comment type="caution">
    <text evidence="1">The sequence shown here is derived from an EMBL/GenBank/DDBJ whole genome shotgun (WGS) entry which is preliminary data.</text>
</comment>
<sequence>MPSFDFTGKNILNGSLVPESGNLPAYKIETTKIGKHARGVTTLSGTPAASISWPERSFTIGGETLPLDNIECKVWVDGKLKSARIWQWEKTEYELHFWNGEWTVKDCSSSSSPDVVVAQFRSATSHVLHKNTPARLTLSCDVQPAELAFLLLALIYSEFRRADIAAPHFFGTGPPVGMFAFIPFAAAGSSC</sequence>
<organism evidence="1 2">
    <name type="scientific">Schizophyllum amplum</name>
    <dbReference type="NCBI Taxonomy" id="97359"/>
    <lineage>
        <taxon>Eukaryota</taxon>
        <taxon>Fungi</taxon>
        <taxon>Dikarya</taxon>
        <taxon>Basidiomycota</taxon>
        <taxon>Agaricomycotina</taxon>
        <taxon>Agaricomycetes</taxon>
        <taxon>Agaricomycetidae</taxon>
        <taxon>Agaricales</taxon>
        <taxon>Schizophyllaceae</taxon>
        <taxon>Schizophyllum</taxon>
    </lineage>
</organism>
<name>A0A550C350_9AGAR</name>
<keyword evidence="2" id="KW-1185">Reference proteome</keyword>
<dbReference type="Proteomes" id="UP000320762">
    <property type="component" value="Unassembled WGS sequence"/>
</dbReference>
<reference evidence="1 2" key="1">
    <citation type="journal article" date="2019" name="New Phytol.">
        <title>Comparative genomics reveals unique wood-decay strategies and fruiting body development in the Schizophyllaceae.</title>
        <authorList>
            <person name="Almasi E."/>
            <person name="Sahu N."/>
            <person name="Krizsan K."/>
            <person name="Balint B."/>
            <person name="Kovacs G.M."/>
            <person name="Kiss B."/>
            <person name="Cseklye J."/>
            <person name="Drula E."/>
            <person name="Henrissat B."/>
            <person name="Nagy I."/>
            <person name="Chovatia M."/>
            <person name="Adam C."/>
            <person name="LaButti K."/>
            <person name="Lipzen A."/>
            <person name="Riley R."/>
            <person name="Grigoriev I.V."/>
            <person name="Nagy L.G."/>
        </authorList>
    </citation>
    <scope>NUCLEOTIDE SEQUENCE [LARGE SCALE GENOMIC DNA]</scope>
    <source>
        <strain evidence="1 2">NL-1724</strain>
    </source>
</reference>
<evidence type="ECO:0000313" key="1">
    <source>
        <dbReference type="EMBL" id="TRM59235.1"/>
    </source>
</evidence>
<evidence type="ECO:0008006" key="3">
    <source>
        <dbReference type="Google" id="ProtNLM"/>
    </source>
</evidence>